<accession>A0A4U8UL00</accession>
<keyword evidence="1" id="KW-0732">Signal</keyword>
<reference evidence="2 3" key="1">
    <citation type="journal article" date="2015" name="Genome Biol.">
        <title>Comparative genomics of Steinernema reveals deeply conserved gene regulatory networks.</title>
        <authorList>
            <person name="Dillman A.R."/>
            <person name="Macchietto M."/>
            <person name="Porter C.F."/>
            <person name="Rogers A."/>
            <person name="Williams B."/>
            <person name="Antoshechkin I."/>
            <person name="Lee M.M."/>
            <person name="Goodwin Z."/>
            <person name="Lu X."/>
            <person name="Lewis E.E."/>
            <person name="Goodrich-Blair H."/>
            <person name="Stock S.P."/>
            <person name="Adams B.J."/>
            <person name="Sternberg P.W."/>
            <person name="Mortazavi A."/>
        </authorList>
    </citation>
    <scope>NUCLEOTIDE SEQUENCE [LARGE SCALE GENOMIC DNA]</scope>
    <source>
        <strain evidence="2 3">ALL</strain>
    </source>
</reference>
<evidence type="ECO:0000313" key="2">
    <source>
        <dbReference type="EMBL" id="TMS33542.1"/>
    </source>
</evidence>
<protein>
    <recommendedName>
        <fullName evidence="4">Prolyl 4-hydroxylase alpha-subunit N-terminal domain-containing protein</fullName>
    </recommendedName>
</protein>
<dbReference type="AlphaFoldDB" id="A0A4U8UL00"/>
<evidence type="ECO:0000256" key="1">
    <source>
        <dbReference type="SAM" id="SignalP"/>
    </source>
</evidence>
<name>A0A4U8UL00_STECR</name>
<gene>
    <name evidence="2" type="ORF">L596_001272</name>
</gene>
<keyword evidence="3" id="KW-1185">Reference proteome</keyword>
<feature type="chain" id="PRO_5020993525" description="Prolyl 4-hydroxylase alpha-subunit N-terminal domain-containing protein" evidence="1">
    <location>
        <begin position="18"/>
        <end position="181"/>
    </location>
</feature>
<dbReference type="EMBL" id="AZBU02000001">
    <property type="protein sequence ID" value="TMS33542.1"/>
    <property type="molecule type" value="Genomic_DNA"/>
</dbReference>
<comment type="caution">
    <text evidence="2">The sequence shown here is derived from an EMBL/GenBank/DDBJ whole genome shotgun (WGS) entry which is preliminary data.</text>
</comment>
<feature type="signal peptide" evidence="1">
    <location>
        <begin position="1"/>
        <end position="17"/>
    </location>
</feature>
<sequence length="181" mass="20847">MVSSIILLCLLTVPVFSSMSGSPIETQRLLQEVQRNSTYLYFYIKQARSIESRLVNLLRGSDMSRRAKVALLCRCLRLTRDRLTTHHEDYDTSLAKLKKNTSQTNKFRAELNEWTLRSTRGRDPCLIAKIARDLINDMVVYEDFASTSLVITINQEVNLKNRDANSFAKTVSHRPTEEDFV</sequence>
<dbReference type="Proteomes" id="UP000298663">
    <property type="component" value="Unassembled WGS sequence"/>
</dbReference>
<evidence type="ECO:0008006" key="4">
    <source>
        <dbReference type="Google" id="ProtNLM"/>
    </source>
</evidence>
<proteinExistence type="predicted"/>
<organism evidence="2 3">
    <name type="scientific">Steinernema carpocapsae</name>
    <name type="common">Entomopathogenic nematode</name>
    <dbReference type="NCBI Taxonomy" id="34508"/>
    <lineage>
        <taxon>Eukaryota</taxon>
        <taxon>Metazoa</taxon>
        <taxon>Ecdysozoa</taxon>
        <taxon>Nematoda</taxon>
        <taxon>Chromadorea</taxon>
        <taxon>Rhabditida</taxon>
        <taxon>Tylenchina</taxon>
        <taxon>Panagrolaimomorpha</taxon>
        <taxon>Strongyloidoidea</taxon>
        <taxon>Steinernematidae</taxon>
        <taxon>Steinernema</taxon>
    </lineage>
</organism>
<evidence type="ECO:0000313" key="3">
    <source>
        <dbReference type="Proteomes" id="UP000298663"/>
    </source>
</evidence>
<reference evidence="2 3" key="2">
    <citation type="journal article" date="2019" name="G3 (Bethesda)">
        <title>Hybrid Assembly of the Genome of the Entomopathogenic Nematode Steinernema carpocapsae Identifies the X-Chromosome.</title>
        <authorList>
            <person name="Serra L."/>
            <person name="Macchietto M."/>
            <person name="Macias-Munoz A."/>
            <person name="McGill C.J."/>
            <person name="Rodriguez I.M."/>
            <person name="Rodriguez B."/>
            <person name="Murad R."/>
            <person name="Mortazavi A."/>
        </authorList>
    </citation>
    <scope>NUCLEOTIDE SEQUENCE [LARGE SCALE GENOMIC DNA]</scope>
    <source>
        <strain evidence="2 3">ALL</strain>
    </source>
</reference>